<keyword evidence="2" id="KW-1185">Reference proteome</keyword>
<comment type="caution">
    <text evidence="1">The sequence shown here is derived from an EMBL/GenBank/DDBJ whole genome shotgun (WGS) entry which is preliminary data.</text>
</comment>
<proteinExistence type="predicted"/>
<protein>
    <submittedName>
        <fullName evidence="1">Uncharacterized protein</fullName>
    </submittedName>
</protein>
<dbReference type="Proteomes" id="UP001281147">
    <property type="component" value="Unassembled WGS sequence"/>
</dbReference>
<accession>A0ACC3MEQ4</accession>
<sequence length="255" mass="29258">MAQILKQGDSELQSPTEENINSFSDEPPLPYIQRIPPEIRNRIYELVLGHGESVDIDTTGWPGIVDTCQKIREEALPLYLSNIFVVTILDFNHVALCTWLEGFKLVPAELKNWSKRFASYQRLLQTSSTGYSIIERISVAGLVATQLGFPGVLQYDKDMADRRGSRGFFIGTQKYLLNTDVLTPLLRARNLLDAKRPPVDVFDQLKCDYKVLQLKPRHYLLVSDEILHCTIDTPKEWFALWQSRVDRKLQDVKYG</sequence>
<evidence type="ECO:0000313" key="2">
    <source>
        <dbReference type="Proteomes" id="UP001281147"/>
    </source>
</evidence>
<evidence type="ECO:0000313" key="1">
    <source>
        <dbReference type="EMBL" id="KAK3686330.1"/>
    </source>
</evidence>
<name>A0ACC3MEQ4_9PEZI</name>
<organism evidence="1 2">
    <name type="scientific">Vermiconidia calcicola</name>
    <dbReference type="NCBI Taxonomy" id="1690605"/>
    <lineage>
        <taxon>Eukaryota</taxon>
        <taxon>Fungi</taxon>
        <taxon>Dikarya</taxon>
        <taxon>Ascomycota</taxon>
        <taxon>Pezizomycotina</taxon>
        <taxon>Dothideomycetes</taxon>
        <taxon>Dothideomycetidae</taxon>
        <taxon>Mycosphaerellales</taxon>
        <taxon>Extremaceae</taxon>
        <taxon>Vermiconidia</taxon>
    </lineage>
</organism>
<dbReference type="EMBL" id="JAUTXU010000325">
    <property type="protein sequence ID" value="KAK3686330.1"/>
    <property type="molecule type" value="Genomic_DNA"/>
</dbReference>
<gene>
    <name evidence="1" type="ORF">LTR37_019920</name>
</gene>
<reference evidence="1" key="1">
    <citation type="submission" date="2023-07" db="EMBL/GenBank/DDBJ databases">
        <title>Black Yeasts Isolated from many extreme environments.</title>
        <authorList>
            <person name="Coleine C."/>
            <person name="Stajich J.E."/>
            <person name="Selbmann L."/>
        </authorList>
    </citation>
    <scope>NUCLEOTIDE SEQUENCE</scope>
    <source>
        <strain evidence="1">CCFEE 5714</strain>
    </source>
</reference>